<gene>
    <name evidence="1" type="ORF">GTH23_08585</name>
</gene>
<reference evidence="1 2" key="1">
    <citation type="submission" date="2020-01" db="EMBL/GenBank/DDBJ databases">
        <title>The genomic epidemiology of tigecycline resistance gene tet(X) variants in a swine farm in China.</title>
        <authorList>
            <person name="Peng K."/>
            <person name="Li R."/>
        </authorList>
    </citation>
    <scope>NUCLEOTIDE SEQUENCE [LARGE SCALE GENOMIC DNA]</scope>
    <source>
        <strain evidence="1 2">ZF1</strain>
    </source>
</reference>
<evidence type="ECO:0000313" key="2">
    <source>
        <dbReference type="Proteomes" id="UP000501338"/>
    </source>
</evidence>
<name>A0ABX6JLU3_9GAMM</name>
<evidence type="ECO:0000313" key="1">
    <source>
        <dbReference type="EMBL" id="QIF90090.1"/>
    </source>
</evidence>
<sequence length="193" mass="22421">MKTSQIDPITSTLIDAIKNPRVKQKLHELNLYFYNRKHENQIRDEISIVINENSDYLAMTEHPKSRNGAVDLSLYPVNKDESSLIATIEFKHHYPKDLTIPAVQNSIISDLTRNLSSQTSHFIHIIQQRKMHKKPPVSDVKFLQRNSDNIAYYTCLLEGLDKFPLKYNKNSLSITVKSEFVESTYTFDIYSLM</sequence>
<dbReference type="RefSeq" id="WP_156733345.1">
    <property type="nucleotide sequence ID" value="NZ_CP045008.1"/>
</dbReference>
<keyword evidence="2" id="KW-1185">Reference proteome</keyword>
<dbReference type="Proteomes" id="UP000501338">
    <property type="component" value="Chromosome"/>
</dbReference>
<dbReference type="EMBL" id="CP047340">
    <property type="protein sequence ID" value="QIF90090.1"/>
    <property type="molecule type" value="Genomic_DNA"/>
</dbReference>
<protein>
    <recommendedName>
        <fullName evidence="3">Phage protein</fullName>
    </recommendedName>
</protein>
<accession>A0ABX6JLU3</accession>
<proteinExistence type="predicted"/>
<evidence type="ECO:0008006" key="3">
    <source>
        <dbReference type="Google" id="ProtNLM"/>
    </source>
</evidence>
<organism evidence="1 2">
    <name type="scientific">Proteus terrae subsp. cibarius</name>
    <dbReference type="NCBI Taxonomy" id="626774"/>
    <lineage>
        <taxon>Bacteria</taxon>
        <taxon>Pseudomonadati</taxon>
        <taxon>Pseudomonadota</taxon>
        <taxon>Gammaproteobacteria</taxon>
        <taxon>Enterobacterales</taxon>
        <taxon>Morganellaceae</taxon>
        <taxon>Proteus</taxon>
    </lineage>
</organism>